<dbReference type="EMBL" id="HACA01009809">
    <property type="protein sequence ID" value="CDW27170.1"/>
    <property type="molecule type" value="Transcribed_RNA"/>
</dbReference>
<organism evidence="1">
    <name type="scientific">Lepeophtheirus salmonis</name>
    <name type="common">Salmon louse</name>
    <name type="synonym">Caligus salmonis</name>
    <dbReference type="NCBI Taxonomy" id="72036"/>
    <lineage>
        <taxon>Eukaryota</taxon>
        <taxon>Metazoa</taxon>
        <taxon>Ecdysozoa</taxon>
        <taxon>Arthropoda</taxon>
        <taxon>Crustacea</taxon>
        <taxon>Multicrustacea</taxon>
        <taxon>Hexanauplia</taxon>
        <taxon>Copepoda</taxon>
        <taxon>Siphonostomatoida</taxon>
        <taxon>Caligidae</taxon>
        <taxon>Lepeophtheirus</taxon>
    </lineage>
</organism>
<accession>A0A0K2TMX0</accession>
<evidence type="ECO:0000313" key="1">
    <source>
        <dbReference type="EMBL" id="CDW27170.1"/>
    </source>
</evidence>
<reference evidence="1" key="1">
    <citation type="submission" date="2014-05" db="EMBL/GenBank/DDBJ databases">
        <authorList>
            <person name="Chronopoulou M."/>
        </authorList>
    </citation>
    <scope>NUCLEOTIDE SEQUENCE</scope>
    <source>
        <tissue evidence="1">Whole organism</tissue>
    </source>
</reference>
<dbReference type="AlphaFoldDB" id="A0A0K2TMX0"/>
<sequence length="32" mass="3770">LDHVIVLIINPYSLLYMNGWFSTQGRSRLLSY</sequence>
<proteinExistence type="predicted"/>
<feature type="non-terminal residue" evidence="1">
    <location>
        <position position="1"/>
    </location>
</feature>
<name>A0A0K2TMX0_LEPSM</name>
<protein>
    <submittedName>
        <fullName evidence="1">Uncharacterized protein</fullName>
    </submittedName>
</protein>